<evidence type="ECO:0000256" key="1">
    <source>
        <dbReference type="SAM" id="SignalP"/>
    </source>
</evidence>
<evidence type="ECO:0000313" key="3">
    <source>
        <dbReference type="Proteomes" id="UP000241074"/>
    </source>
</evidence>
<reference evidence="2 3" key="1">
    <citation type="submission" date="2018-03" db="EMBL/GenBank/DDBJ databases">
        <title>Ahniella affigens gen. nov., sp. nov., a gammaproteobacterium isolated from sandy soil near a stream.</title>
        <authorList>
            <person name="Ko Y."/>
            <person name="Kim J.-H."/>
        </authorList>
    </citation>
    <scope>NUCLEOTIDE SEQUENCE [LARGE SCALE GENOMIC DNA]</scope>
    <source>
        <strain evidence="2 3">D13</strain>
    </source>
</reference>
<dbReference type="AlphaFoldDB" id="A0A2P1PRY1"/>
<reference evidence="2 3" key="2">
    <citation type="submission" date="2018-03" db="EMBL/GenBank/DDBJ databases">
        <authorList>
            <person name="Keele B.F."/>
        </authorList>
    </citation>
    <scope>NUCLEOTIDE SEQUENCE [LARGE SCALE GENOMIC DNA]</scope>
    <source>
        <strain evidence="2 3">D13</strain>
    </source>
</reference>
<evidence type="ECO:0008006" key="4">
    <source>
        <dbReference type="Google" id="ProtNLM"/>
    </source>
</evidence>
<dbReference type="KEGG" id="xba:C7S18_10515"/>
<name>A0A2P1PRY1_9GAMM</name>
<dbReference type="Proteomes" id="UP000241074">
    <property type="component" value="Chromosome"/>
</dbReference>
<sequence>MTPQMPCFARFRLRLPLVAVTLLTISNWASAGFDPCAGGSGPVFTVTNQGAGSYVVNGVLDPTLTLVRGCTYPFNITANGHPFVIKTIREAGSDNAYDNGIVGNRTEIGTMTWTVQASTPNVLYYVCEIHTAMSAPINFIDAPPEPPLFASDFE</sequence>
<organism evidence="2 3">
    <name type="scientific">Ahniella affigens</name>
    <dbReference type="NCBI Taxonomy" id="2021234"/>
    <lineage>
        <taxon>Bacteria</taxon>
        <taxon>Pseudomonadati</taxon>
        <taxon>Pseudomonadota</taxon>
        <taxon>Gammaproteobacteria</taxon>
        <taxon>Lysobacterales</taxon>
        <taxon>Rhodanobacteraceae</taxon>
        <taxon>Ahniella</taxon>
    </lineage>
</organism>
<keyword evidence="1" id="KW-0732">Signal</keyword>
<dbReference type="EMBL" id="CP027860">
    <property type="protein sequence ID" value="AVP97603.1"/>
    <property type="molecule type" value="Genomic_DNA"/>
</dbReference>
<dbReference type="SUPFAM" id="SSF49503">
    <property type="entry name" value="Cupredoxins"/>
    <property type="match status" value="1"/>
</dbReference>
<gene>
    <name evidence="2" type="ORF">C7S18_10515</name>
</gene>
<dbReference type="InterPro" id="IPR008972">
    <property type="entry name" value="Cupredoxin"/>
</dbReference>
<feature type="signal peptide" evidence="1">
    <location>
        <begin position="1"/>
        <end position="31"/>
    </location>
</feature>
<accession>A0A2P1PRY1</accession>
<feature type="chain" id="PRO_5015152218" description="Blue (type 1) copper domain-containing protein" evidence="1">
    <location>
        <begin position="32"/>
        <end position="154"/>
    </location>
</feature>
<keyword evidence="3" id="KW-1185">Reference proteome</keyword>
<evidence type="ECO:0000313" key="2">
    <source>
        <dbReference type="EMBL" id="AVP97603.1"/>
    </source>
</evidence>
<proteinExistence type="predicted"/>
<protein>
    <recommendedName>
        <fullName evidence="4">Blue (type 1) copper domain-containing protein</fullName>
    </recommendedName>
</protein>